<accession>W6UNX3</accession>
<dbReference type="Proteomes" id="UP000019149">
    <property type="component" value="Unassembled WGS sequence"/>
</dbReference>
<dbReference type="EMBL" id="APAU02000186">
    <property type="protein sequence ID" value="EUB55094.1"/>
    <property type="molecule type" value="Genomic_DNA"/>
</dbReference>
<dbReference type="RefSeq" id="XP_024346290.1">
    <property type="nucleotide sequence ID" value="XM_024499310.1"/>
</dbReference>
<evidence type="ECO:0000313" key="2">
    <source>
        <dbReference type="Proteomes" id="UP000019149"/>
    </source>
</evidence>
<comment type="caution">
    <text evidence="1">The sequence shown here is derived from an EMBL/GenBank/DDBJ whole genome shotgun (WGS) entry which is preliminary data.</text>
</comment>
<organism evidence="1 2">
    <name type="scientific">Echinococcus granulosus</name>
    <name type="common">Hydatid tapeworm</name>
    <dbReference type="NCBI Taxonomy" id="6210"/>
    <lineage>
        <taxon>Eukaryota</taxon>
        <taxon>Metazoa</taxon>
        <taxon>Spiralia</taxon>
        <taxon>Lophotrochozoa</taxon>
        <taxon>Platyhelminthes</taxon>
        <taxon>Cestoda</taxon>
        <taxon>Eucestoda</taxon>
        <taxon>Cyclophyllidea</taxon>
        <taxon>Taeniidae</taxon>
        <taxon>Echinococcus</taxon>
        <taxon>Echinococcus granulosus group</taxon>
    </lineage>
</organism>
<reference evidence="1 2" key="1">
    <citation type="journal article" date="2013" name="Nat. Genet.">
        <title>The genome of the hydatid tapeworm Echinococcus granulosus.</title>
        <authorList>
            <person name="Zheng H."/>
            <person name="Zhang W."/>
            <person name="Zhang L."/>
            <person name="Zhang Z."/>
            <person name="Li J."/>
            <person name="Lu G."/>
            <person name="Zhu Y."/>
            <person name="Wang Y."/>
            <person name="Huang Y."/>
            <person name="Liu J."/>
            <person name="Kang H."/>
            <person name="Chen J."/>
            <person name="Wang L."/>
            <person name="Chen A."/>
            <person name="Yu S."/>
            <person name="Gao Z."/>
            <person name="Jin L."/>
            <person name="Gu W."/>
            <person name="Wang Z."/>
            <person name="Zhao L."/>
            <person name="Shi B."/>
            <person name="Wen H."/>
            <person name="Lin R."/>
            <person name="Jones M.K."/>
            <person name="Brejova B."/>
            <person name="Vinar T."/>
            <person name="Zhao G."/>
            <person name="McManus D.P."/>
            <person name="Chen Z."/>
            <person name="Zhou Y."/>
            <person name="Wang S."/>
        </authorList>
    </citation>
    <scope>NUCLEOTIDE SEQUENCE [LARGE SCALE GENOMIC DNA]</scope>
</reference>
<evidence type="ECO:0000313" key="1">
    <source>
        <dbReference type="EMBL" id="EUB55094.1"/>
    </source>
</evidence>
<keyword evidence="2" id="KW-1185">Reference proteome</keyword>
<name>W6UNX3_ECHGR</name>
<gene>
    <name evidence="1" type="ORF">EGR_10061</name>
</gene>
<dbReference type="AlphaFoldDB" id="W6UNX3"/>
<dbReference type="GeneID" id="36345776"/>
<proteinExistence type="predicted"/>
<protein>
    <submittedName>
        <fullName evidence="1">Uncharacterized protein</fullName>
    </submittedName>
</protein>
<sequence length="106" mass="12096">MTSKFRLTTRAYDICWARHALSARELTVVKTVRLSACVELCCGVLTVMPVNFQLSRGMPHLACTMDAQYVVDWCTRDESVYVYGKSIIAQSFENICDFQECMHMEA</sequence>
<dbReference type="KEGG" id="egl:EGR_10061"/>
<dbReference type="CTD" id="36345776"/>